<dbReference type="InterPro" id="IPR025582">
    <property type="entry name" value="YARHG_dom"/>
</dbReference>
<dbReference type="STRING" id="1121338.CLTEP_19360"/>
<dbReference type="RefSeq" id="WP_066826028.1">
    <property type="nucleotide sequence ID" value="NZ_LTBA01000024.1"/>
</dbReference>
<evidence type="ECO:0000313" key="5">
    <source>
        <dbReference type="Proteomes" id="UP000075531"/>
    </source>
</evidence>
<feature type="domain" description="YARHG" evidence="3">
    <location>
        <begin position="224"/>
        <end position="306"/>
    </location>
</feature>
<protein>
    <recommendedName>
        <fullName evidence="3">YARHG domain-containing protein</fullName>
    </recommendedName>
</protein>
<dbReference type="EMBL" id="LTBA01000024">
    <property type="protein sequence ID" value="KYH34159.1"/>
    <property type="molecule type" value="Genomic_DNA"/>
</dbReference>
<dbReference type="PROSITE" id="PS51257">
    <property type="entry name" value="PROKAR_LIPOPROTEIN"/>
    <property type="match status" value="1"/>
</dbReference>
<comment type="caution">
    <text evidence="4">The sequence shown here is derived from an EMBL/GenBank/DDBJ whole genome shotgun (WGS) entry which is preliminary data.</text>
</comment>
<reference evidence="4 5" key="1">
    <citation type="submission" date="2016-02" db="EMBL/GenBank/DDBJ databases">
        <title>Genome sequence of Clostridium tepidiprofundi DSM 19306.</title>
        <authorList>
            <person name="Poehlein A."/>
            <person name="Daniel R."/>
        </authorList>
    </citation>
    <scope>NUCLEOTIDE SEQUENCE [LARGE SCALE GENOMIC DNA]</scope>
    <source>
        <strain evidence="4 5">DSM 19306</strain>
    </source>
</reference>
<dbReference type="PATRIC" id="fig|1121338.3.peg.1996"/>
<proteinExistence type="predicted"/>
<evidence type="ECO:0000259" key="3">
    <source>
        <dbReference type="SMART" id="SM01324"/>
    </source>
</evidence>
<dbReference type="Proteomes" id="UP000075531">
    <property type="component" value="Unassembled WGS sequence"/>
</dbReference>
<keyword evidence="5" id="KW-1185">Reference proteome</keyword>
<feature type="region of interest" description="Disordered" evidence="1">
    <location>
        <begin position="44"/>
        <end position="105"/>
    </location>
</feature>
<dbReference type="AlphaFoldDB" id="A0A151B2K7"/>
<dbReference type="Gene3D" id="1.20.58.1690">
    <property type="match status" value="2"/>
</dbReference>
<gene>
    <name evidence="4" type="ORF">CLTEP_19360</name>
</gene>
<evidence type="ECO:0000256" key="1">
    <source>
        <dbReference type="SAM" id="MobiDB-lite"/>
    </source>
</evidence>
<dbReference type="InterPro" id="IPR038434">
    <property type="entry name" value="YARHG_sf"/>
</dbReference>
<feature type="signal peptide" evidence="2">
    <location>
        <begin position="1"/>
        <end position="27"/>
    </location>
</feature>
<dbReference type="Pfam" id="PF13308">
    <property type="entry name" value="YARHG"/>
    <property type="match status" value="2"/>
</dbReference>
<feature type="compositionally biased region" description="Low complexity" evidence="1">
    <location>
        <begin position="47"/>
        <end position="102"/>
    </location>
</feature>
<dbReference type="SMART" id="SM01324">
    <property type="entry name" value="YARHG"/>
    <property type="match status" value="2"/>
</dbReference>
<evidence type="ECO:0000313" key="4">
    <source>
        <dbReference type="EMBL" id="KYH34159.1"/>
    </source>
</evidence>
<evidence type="ECO:0000256" key="2">
    <source>
        <dbReference type="SAM" id="SignalP"/>
    </source>
</evidence>
<sequence length="564" mass="65285">MKKSKHFKLISLLISLVIICIITVGCSANQNCNTSTTKYNNQNSTATSNIQTNNLNSTNSTNTQKNDNKSNENTTKSNTSNENTTKNNTENSTNETTINNSKDNNTSAKDKKLYIKITIANKKFDLSTLLNAEDVQDLNDFQLSLLRNAYYAKHGYKFKMGKYSNYFSKYDWYIPKYDDVANMLCNTDIDNINLILKIEGNKKSEENIDSNNKVSSSKNTNKYKGFIFPNSNKKLISNEELNYCDKFTLLLAKNELFARKGYRFKNKQLLNYFSNMSWYTPNDNVKNSVDELNEIEKKNLELINEKYNNLYYSLGAKDNTYEINTKRDLNNDGIKENINILFKKDPLNPSFNSWHEYDFTINSNGKKYTFKDTESNLYANLFFADFDVRDDSIEFYVVADGSSGLSTTIIYQLSENGIKELLRFDGRIISYDGKGNIYTFYNFTNDKNKVLLSYYNLKKGIQYVNADKVIGKYLKYDYHLILYKSKNVHFSLNYYNEYDKKSITQKLRNGDIVKITDINEPLKIVYVDYMDYIDADYDKVINIPIKVKTKDGLTGWLLYPNGGA</sequence>
<feature type="chain" id="PRO_5039366062" description="YARHG domain-containing protein" evidence="2">
    <location>
        <begin position="28"/>
        <end position="564"/>
    </location>
</feature>
<feature type="domain" description="YARHG" evidence="3">
    <location>
        <begin position="122"/>
        <end position="200"/>
    </location>
</feature>
<name>A0A151B2K7_9CLOT</name>
<keyword evidence="2" id="KW-0732">Signal</keyword>
<accession>A0A151B2K7</accession>
<organism evidence="4 5">
    <name type="scientific">Clostridium tepidiprofundi DSM 19306</name>
    <dbReference type="NCBI Taxonomy" id="1121338"/>
    <lineage>
        <taxon>Bacteria</taxon>
        <taxon>Bacillati</taxon>
        <taxon>Bacillota</taxon>
        <taxon>Clostridia</taxon>
        <taxon>Eubacteriales</taxon>
        <taxon>Clostridiaceae</taxon>
        <taxon>Clostridium</taxon>
    </lineage>
</organism>